<keyword evidence="2" id="KW-1133">Transmembrane helix</keyword>
<reference evidence="3 4" key="1">
    <citation type="journal article" date="2013" name="Science">
        <title>Pandoraviruses: amoeba viruses with genomes up to 2.5 Mb reaching that of parasitic eukaryotes.</title>
        <authorList>
            <person name="Philippe N."/>
            <person name="Legendre M."/>
            <person name="Doutre G."/>
            <person name="Coute Y."/>
            <person name="Poirot O."/>
            <person name="Lescot M."/>
            <person name="Arslan D."/>
            <person name="Seltzer V."/>
            <person name="Bertaux L."/>
            <person name="Bruley C."/>
            <person name="Garin J."/>
            <person name="Claverie J.M."/>
            <person name="Abergel C."/>
        </authorList>
    </citation>
    <scope>NUCLEOTIDE SEQUENCE [LARGE SCALE GENOMIC DNA]</scope>
</reference>
<dbReference type="Proteomes" id="UP000204584">
    <property type="component" value="Segment"/>
</dbReference>
<proteinExistence type="predicted"/>
<feature type="transmembrane region" description="Helical" evidence="2">
    <location>
        <begin position="120"/>
        <end position="138"/>
    </location>
</feature>
<dbReference type="EMBL" id="KC977571">
    <property type="protein sequence ID" value="AGO83571.1"/>
    <property type="molecule type" value="Genomic_DNA"/>
</dbReference>
<organism evidence="3 4">
    <name type="scientific">Pandoravirus salinus</name>
    <dbReference type="NCBI Taxonomy" id="1349410"/>
    <lineage>
        <taxon>Viruses</taxon>
        <taxon>Pandoravirus</taxon>
    </lineage>
</organism>
<evidence type="ECO:0000313" key="4">
    <source>
        <dbReference type="Proteomes" id="UP000204584"/>
    </source>
</evidence>
<evidence type="ECO:0000256" key="2">
    <source>
        <dbReference type="SAM" id="Phobius"/>
    </source>
</evidence>
<sequence>MASMAMEIMAIADQSYEMVDLAEPLDTVPPHDVDPRAASPLVEDHQVGSGLARSVPRRRSLIPPWVVGLAVIVVLPAAVALAIFLPWHVVGVQPHQDLVDRMRPVACVIVSTRILDTKPVAGGMMLLYLPGLAVRFTPVRDGHDKRNRSVGGNGPQSGSHNDSPGVVRESYQVDAVALPRLLRTQSWMGRDVIDDYFARHPINGTSTCYCDPHDPASRVVMRNGIDGLDTRAGYCVGASVLAYVVTLAVTIFVAGPHLCY</sequence>
<feature type="transmembrane region" description="Helical" evidence="2">
    <location>
        <begin position="232"/>
        <end position="254"/>
    </location>
</feature>
<keyword evidence="2" id="KW-0472">Membrane</keyword>
<accession>S4VVX6</accession>
<keyword evidence="4" id="KW-1185">Reference proteome</keyword>
<feature type="transmembrane region" description="Helical" evidence="2">
    <location>
        <begin position="65"/>
        <end position="87"/>
    </location>
</feature>
<evidence type="ECO:0000256" key="1">
    <source>
        <dbReference type="SAM" id="MobiDB-lite"/>
    </source>
</evidence>
<protein>
    <submittedName>
        <fullName evidence="3">Uncharacterized protein</fullName>
    </submittedName>
</protein>
<dbReference type="KEGG" id="vg:16605358"/>
<dbReference type="RefSeq" id="YP_008436633.1">
    <property type="nucleotide sequence ID" value="NC_022098.1"/>
</dbReference>
<evidence type="ECO:0000313" key="3">
    <source>
        <dbReference type="EMBL" id="AGO83571.1"/>
    </source>
</evidence>
<gene>
    <name evidence="3" type="ORF">psal_cds_121</name>
</gene>
<dbReference type="GeneID" id="16605358"/>
<keyword evidence="2" id="KW-0812">Transmembrane</keyword>
<feature type="region of interest" description="Disordered" evidence="1">
    <location>
        <begin position="143"/>
        <end position="166"/>
    </location>
</feature>
<name>S4VVX6_9VIRU</name>